<dbReference type="PANTHER" id="PTHR11362">
    <property type="entry name" value="PHOSPHATIDYLETHANOLAMINE-BINDING PROTEIN"/>
    <property type="match status" value="1"/>
</dbReference>
<organism evidence="3 4">
    <name type="scientific">Coprinopsis cinerea (strain Okayama-7 / 130 / ATCC MYA-4618 / FGSC 9003)</name>
    <name type="common">Inky cap fungus</name>
    <name type="synonym">Hormographiella aspergillata</name>
    <dbReference type="NCBI Taxonomy" id="240176"/>
    <lineage>
        <taxon>Eukaryota</taxon>
        <taxon>Fungi</taxon>
        <taxon>Dikarya</taxon>
        <taxon>Basidiomycota</taxon>
        <taxon>Agaricomycotina</taxon>
        <taxon>Agaricomycetes</taxon>
        <taxon>Agaricomycetidae</taxon>
        <taxon>Agaricales</taxon>
        <taxon>Agaricineae</taxon>
        <taxon>Psathyrellaceae</taxon>
        <taxon>Coprinopsis</taxon>
    </lineage>
</organism>
<feature type="compositionally biased region" description="Acidic residues" evidence="1">
    <location>
        <begin position="249"/>
        <end position="260"/>
    </location>
</feature>
<dbReference type="Gene3D" id="3.90.280.10">
    <property type="entry name" value="PEBP-like"/>
    <property type="match status" value="1"/>
</dbReference>
<keyword evidence="2" id="KW-0732">Signal</keyword>
<dbReference type="InParanoid" id="A8NGR4"/>
<dbReference type="OMA" id="CLIRYPI"/>
<evidence type="ECO:0008006" key="5">
    <source>
        <dbReference type="Google" id="ProtNLM"/>
    </source>
</evidence>
<dbReference type="RefSeq" id="XP_001833579.1">
    <property type="nucleotide sequence ID" value="XM_001833527.1"/>
</dbReference>
<dbReference type="KEGG" id="cci:CC1G_03796"/>
<dbReference type="PANTHER" id="PTHR11362:SF140">
    <property type="entry name" value="PEBP-LIKE PROTEIN"/>
    <property type="match status" value="1"/>
</dbReference>
<comment type="caution">
    <text evidence="3">The sequence shown here is derived from an EMBL/GenBank/DDBJ whole genome shotgun (WGS) entry which is preliminary data.</text>
</comment>
<evidence type="ECO:0000256" key="1">
    <source>
        <dbReference type="SAM" id="MobiDB-lite"/>
    </source>
</evidence>
<feature type="signal peptide" evidence="2">
    <location>
        <begin position="1"/>
        <end position="20"/>
    </location>
</feature>
<dbReference type="InterPro" id="IPR008914">
    <property type="entry name" value="PEBP"/>
</dbReference>
<feature type="compositionally biased region" description="Low complexity" evidence="1">
    <location>
        <begin position="218"/>
        <end position="241"/>
    </location>
</feature>
<gene>
    <name evidence="3" type="ORF">CC1G_03796</name>
</gene>
<feature type="chain" id="PRO_5002727280" description="PEBP-like protein" evidence="2">
    <location>
        <begin position="21"/>
        <end position="287"/>
    </location>
</feature>
<accession>A8NGR4</accession>
<dbReference type="SUPFAM" id="SSF49777">
    <property type="entry name" value="PEBP-like"/>
    <property type="match status" value="1"/>
</dbReference>
<sequence length="287" mass="30036">MLTQLLLSVALLPFSALAQGDTSIAAIEAHFEQAHIVEDYLTSFSPSALLDLEYEGVPAGPLTPGQNVTLDQVETTPIVTITAPDGDALDGNYTLVMFDIFAVGSGLDQGVVRHWLVNSVTVDDDGAVDLTNGTVITEYGGPNPPSGSGAHRYIVALYEQPATFTPPEDFAEPLPLELFDWLQYVEDANLGPLVAANYFTVAVGDLPDDVPSTSAVESSTLGSGSPSPTSSSPTGSTSTDSNVPTPTSDDNDGDNDNDNQDDGHAFKSSVFSAPLLAIATGFVFYAM</sequence>
<dbReference type="eggNOG" id="KOG3346">
    <property type="taxonomic scope" value="Eukaryota"/>
</dbReference>
<dbReference type="Proteomes" id="UP000001861">
    <property type="component" value="Unassembled WGS sequence"/>
</dbReference>
<evidence type="ECO:0000313" key="3">
    <source>
        <dbReference type="EMBL" id="EAU88124.1"/>
    </source>
</evidence>
<dbReference type="STRING" id="240176.A8NGR4"/>
<dbReference type="InterPro" id="IPR035810">
    <property type="entry name" value="PEBP_euk"/>
</dbReference>
<evidence type="ECO:0000256" key="2">
    <source>
        <dbReference type="SAM" id="SignalP"/>
    </source>
</evidence>
<dbReference type="OrthoDB" id="2506647at2759"/>
<feature type="region of interest" description="Disordered" evidence="1">
    <location>
        <begin position="211"/>
        <end position="265"/>
    </location>
</feature>
<name>A8NGR4_COPC7</name>
<evidence type="ECO:0000313" key="4">
    <source>
        <dbReference type="Proteomes" id="UP000001861"/>
    </source>
</evidence>
<dbReference type="CDD" id="cd00866">
    <property type="entry name" value="PEBP_euk"/>
    <property type="match status" value="1"/>
</dbReference>
<reference evidence="3 4" key="1">
    <citation type="journal article" date="2010" name="Proc. Natl. Acad. Sci. U.S.A.">
        <title>Insights into evolution of multicellular fungi from the assembled chromosomes of the mushroom Coprinopsis cinerea (Coprinus cinereus).</title>
        <authorList>
            <person name="Stajich J.E."/>
            <person name="Wilke S.K."/>
            <person name="Ahren D."/>
            <person name="Au C.H."/>
            <person name="Birren B.W."/>
            <person name="Borodovsky M."/>
            <person name="Burns C."/>
            <person name="Canback B."/>
            <person name="Casselton L.A."/>
            <person name="Cheng C.K."/>
            <person name="Deng J."/>
            <person name="Dietrich F.S."/>
            <person name="Fargo D.C."/>
            <person name="Farman M.L."/>
            <person name="Gathman A.C."/>
            <person name="Goldberg J."/>
            <person name="Guigo R."/>
            <person name="Hoegger P.J."/>
            <person name="Hooker J.B."/>
            <person name="Huggins A."/>
            <person name="James T.Y."/>
            <person name="Kamada T."/>
            <person name="Kilaru S."/>
            <person name="Kodira C."/>
            <person name="Kues U."/>
            <person name="Kupfer D."/>
            <person name="Kwan H.S."/>
            <person name="Lomsadze A."/>
            <person name="Li W."/>
            <person name="Lilly W.W."/>
            <person name="Ma L.J."/>
            <person name="Mackey A.J."/>
            <person name="Manning G."/>
            <person name="Martin F."/>
            <person name="Muraguchi H."/>
            <person name="Natvig D.O."/>
            <person name="Palmerini H."/>
            <person name="Ramesh M.A."/>
            <person name="Rehmeyer C.J."/>
            <person name="Roe B.A."/>
            <person name="Shenoy N."/>
            <person name="Stanke M."/>
            <person name="Ter-Hovhannisyan V."/>
            <person name="Tunlid A."/>
            <person name="Velagapudi R."/>
            <person name="Vision T.J."/>
            <person name="Zeng Q."/>
            <person name="Zolan M.E."/>
            <person name="Pukkila P.J."/>
        </authorList>
    </citation>
    <scope>NUCLEOTIDE SEQUENCE [LARGE SCALE GENOMIC DNA]</scope>
    <source>
        <strain evidence="4">Okayama-7 / 130 / ATCC MYA-4618 / FGSC 9003</strain>
    </source>
</reference>
<dbReference type="AlphaFoldDB" id="A8NGR4"/>
<keyword evidence="4" id="KW-1185">Reference proteome</keyword>
<proteinExistence type="predicted"/>
<dbReference type="EMBL" id="AACS02000002">
    <property type="protein sequence ID" value="EAU88124.1"/>
    <property type="molecule type" value="Genomic_DNA"/>
</dbReference>
<dbReference type="Pfam" id="PF01161">
    <property type="entry name" value="PBP"/>
    <property type="match status" value="1"/>
</dbReference>
<dbReference type="GeneID" id="6010076"/>
<dbReference type="VEuPathDB" id="FungiDB:CC1G_03796"/>
<protein>
    <recommendedName>
        <fullName evidence="5">PEBP-like protein</fullName>
    </recommendedName>
</protein>
<dbReference type="InterPro" id="IPR036610">
    <property type="entry name" value="PEBP-like_sf"/>
</dbReference>